<name>A0A1H3A9P9_9PSEU</name>
<evidence type="ECO:0000313" key="1">
    <source>
        <dbReference type="EMBL" id="SDX26450.1"/>
    </source>
</evidence>
<gene>
    <name evidence="1" type="ORF">SAMN05216215_100951</name>
</gene>
<reference evidence="2" key="1">
    <citation type="submission" date="2016-10" db="EMBL/GenBank/DDBJ databases">
        <authorList>
            <person name="Varghese N."/>
            <person name="Submissions S."/>
        </authorList>
    </citation>
    <scope>NUCLEOTIDE SEQUENCE [LARGE SCALE GENOMIC DNA]</scope>
    <source>
        <strain evidence="2">CGMCC 4.3530</strain>
    </source>
</reference>
<accession>A0A1H3A9P9</accession>
<dbReference type="Proteomes" id="UP000199529">
    <property type="component" value="Unassembled WGS sequence"/>
</dbReference>
<protein>
    <recommendedName>
        <fullName evidence="3">Asp23 family, cell envelope-related function</fullName>
    </recommendedName>
</protein>
<organism evidence="1 2">
    <name type="scientific">Saccharopolyspora shandongensis</name>
    <dbReference type="NCBI Taxonomy" id="418495"/>
    <lineage>
        <taxon>Bacteria</taxon>
        <taxon>Bacillati</taxon>
        <taxon>Actinomycetota</taxon>
        <taxon>Actinomycetes</taxon>
        <taxon>Pseudonocardiales</taxon>
        <taxon>Pseudonocardiaceae</taxon>
        <taxon>Saccharopolyspora</taxon>
    </lineage>
</organism>
<keyword evidence="2" id="KW-1185">Reference proteome</keyword>
<dbReference type="STRING" id="418495.SAMN05216215_100951"/>
<dbReference type="EMBL" id="FNOK01000009">
    <property type="protein sequence ID" value="SDX26450.1"/>
    <property type="molecule type" value="Genomic_DNA"/>
</dbReference>
<proteinExistence type="predicted"/>
<sequence>MPEQVSAGELADRVLAHPSVVRLHGGQFGEIASYLPGRKVVGVRLPESGAAEIGVVLRLDRPLPEVLGEIRGALAEALGDVPVDITVADVITGEPRGGA</sequence>
<evidence type="ECO:0008006" key="3">
    <source>
        <dbReference type="Google" id="ProtNLM"/>
    </source>
</evidence>
<dbReference type="OrthoDB" id="5195799at2"/>
<evidence type="ECO:0000313" key="2">
    <source>
        <dbReference type="Proteomes" id="UP000199529"/>
    </source>
</evidence>
<dbReference type="RefSeq" id="WP_093264949.1">
    <property type="nucleotide sequence ID" value="NZ_FNOK01000009.1"/>
</dbReference>
<dbReference type="AlphaFoldDB" id="A0A1H3A9P9"/>